<evidence type="ECO:0000313" key="3">
    <source>
        <dbReference type="Proteomes" id="UP000024332"/>
    </source>
</evidence>
<dbReference type="STRING" id="1160895.CM19_06565"/>
<accession>A0A031LPT3</accession>
<sequence length="131" mass="14455">MEVQKLKVRLPSGKEVGLVEALGFCYDVSDTDFQVLLTLTSGGPKTEDELSASLKLSKASVNRSVNKLISIGFIERAKDQNSKGGRPRYIYKSIDPELMVSKIGKDFEYCAKLFGDLAHVEIKNPETGISR</sequence>
<dbReference type="Gene3D" id="1.10.10.10">
    <property type="entry name" value="Winged helix-like DNA-binding domain superfamily/Winged helix DNA-binding domain"/>
    <property type="match status" value="1"/>
</dbReference>
<feature type="domain" description="Transcription regulator TrmB N-terminal" evidence="1">
    <location>
        <begin position="25"/>
        <end position="97"/>
    </location>
</feature>
<dbReference type="AlphaFoldDB" id="A0A031LPT3"/>
<comment type="caution">
    <text evidence="2">The sequence shown here is derived from an EMBL/GenBank/DDBJ whole genome shotgun (WGS) entry which is preliminary data.</text>
</comment>
<dbReference type="OrthoDB" id="32909at2157"/>
<reference evidence="2 3" key="1">
    <citation type="submission" date="2014-03" db="EMBL/GenBank/DDBJ databases">
        <title>Draft genome sequence of the novel thermoacidophilic archaea Acidianus copahuensis ALE1 strain, isolated from Copahue volcanic area in Neuquen Argentina.</title>
        <authorList>
            <person name="Urbieta M.S."/>
            <person name="Rascovan N."/>
            <person name="Castro C."/>
            <person name="Revale S."/>
            <person name="Giaveno M.A."/>
            <person name="Vazquez M.P."/>
            <person name="Donati E.R."/>
        </authorList>
    </citation>
    <scope>NUCLEOTIDE SEQUENCE [LARGE SCALE GENOMIC DNA]</scope>
    <source>
        <strain evidence="2 3">ALE1</strain>
    </source>
</reference>
<dbReference type="EMBL" id="JFZT01000039">
    <property type="protein sequence ID" value="EZQ07016.1"/>
    <property type="molecule type" value="Genomic_DNA"/>
</dbReference>
<dbReference type="InterPro" id="IPR036390">
    <property type="entry name" value="WH_DNA-bd_sf"/>
</dbReference>
<dbReference type="InterPro" id="IPR053795">
    <property type="entry name" value="Lrs14"/>
</dbReference>
<organism evidence="2 3">
    <name type="scientific">Candidatus Acidianus copahuensis</name>
    <dbReference type="NCBI Taxonomy" id="1160895"/>
    <lineage>
        <taxon>Archaea</taxon>
        <taxon>Thermoproteota</taxon>
        <taxon>Thermoprotei</taxon>
        <taxon>Sulfolobales</taxon>
        <taxon>Sulfolobaceae</taxon>
        <taxon>Acidianus</taxon>
    </lineage>
</organism>
<dbReference type="InterPro" id="IPR002831">
    <property type="entry name" value="Tscrpt_reg_TrmB_N"/>
</dbReference>
<dbReference type="InterPro" id="IPR036388">
    <property type="entry name" value="WH-like_DNA-bd_sf"/>
</dbReference>
<proteinExistence type="predicted"/>
<dbReference type="GO" id="GO:0003700">
    <property type="term" value="F:DNA-binding transcription factor activity"/>
    <property type="evidence" value="ECO:0007669"/>
    <property type="project" value="InterPro"/>
</dbReference>
<dbReference type="NCBIfam" id="NF040939">
    <property type="entry name" value="trans_reg_lrs14"/>
    <property type="match status" value="1"/>
</dbReference>
<keyword evidence="3" id="KW-1185">Reference proteome</keyword>
<dbReference type="Pfam" id="PF01978">
    <property type="entry name" value="TrmB"/>
    <property type="match status" value="1"/>
</dbReference>
<evidence type="ECO:0000313" key="2">
    <source>
        <dbReference type="EMBL" id="EZQ07016.1"/>
    </source>
</evidence>
<protein>
    <submittedName>
        <fullName evidence="2">TrmB family transcriptional regulator</fullName>
    </submittedName>
</protein>
<name>A0A031LPT3_9CREN</name>
<evidence type="ECO:0000259" key="1">
    <source>
        <dbReference type="Pfam" id="PF01978"/>
    </source>
</evidence>
<gene>
    <name evidence="2" type="ORF">CM19_06565</name>
</gene>
<dbReference type="SUPFAM" id="SSF46785">
    <property type="entry name" value="Winged helix' DNA-binding domain"/>
    <property type="match status" value="1"/>
</dbReference>
<dbReference type="RefSeq" id="WP_048099533.1">
    <property type="nucleotide sequence ID" value="NZ_JFZT01000039.1"/>
</dbReference>
<dbReference type="Proteomes" id="UP000024332">
    <property type="component" value="Unassembled WGS sequence"/>
</dbReference>